<keyword evidence="2" id="KW-1185">Reference proteome</keyword>
<organism evidence="1 2">
    <name type="scientific">Peronosclerospora sorghi</name>
    <dbReference type="NCBI Taxonomy" id="230839"/>
    <lineage>
        <taxon>Eukaryota</taxon>
        <taxon>Sar</taxon>
        <taxon>Stramenopiles</taxon>
        <taxon>Oomycota</taxon>
        <taxon>Peronosporomycetes</taxon>
        <taxon>Peronosporales</taxon>
        <taxon>Peronosporaceae</taxon>
        <taxon>Peronosclerospora</taxon>
    </lineage>
</organism>
<protein>
    <submittedName>
        <fullName evidence="1">Uncharacterized protein</fullName>
    </submittedName>
</protein>
<evidence type="ECO:0000313" key="2">
    <source>
        <dbReference type="Proteomes" id="UP001163321"/>
    </source>
</evidence>
<dbReference type="Proteomes" id="UP001163321">
    <property type="component" value="Chromosome 1"/>
</dbReference>
<dbReference type="EMBL" id="CM047580">
    <property type="protein sequence ID" value="KAI9922864.1"/>
    <property type="molecule type" value="Genomic_DNA"/>
</dbReference>
<proteinExistence type="predicted"/>
<comment type="caution">
    <text evidence="1">The sequence shown here is derived from an EMBL/GenBank/DDBJ whole genome shotgun (WGS) entry which is preliminary data.</text>
</comment>
<sequence>MKISTSLLLAAIAVTAATAYDAKNLRTPATIDVDETDDDMNVAALKTKKGIQKAEDGDSGGALDEDTPVMDFTEVVGKTNVGKEITVLDLISGKNLSSLDKLLDTISEDTSSSAKKDLSWLDDEETAEQTVIKGDSKPKKSSSTGEWEDSIARKPSTKKESDDMYEDYQMVKAVDSETIVKDDDEDSYAVKGNPKEITKDDDEDDIFTKGDGKRKSWDIDDDEDTHPSKTSTKNKLFPFDGMDDNDAFKVKPQPLIYPSKDKTNDLNASKDKTDDIFASKDKTDDIYASKDKTDYSLGLKDRMDDIVASKAKTDDTFALKGKQPFNETDDDDDNDGDDDTDTLMENNSKKGKRDTYDDDDDDDEVIAVKEDKTTKFPKNKSSEEVEYESEDDVSQTEQTSFDDEETASKITFEV</sequence>
<gene>
    <name evidence="1" type="ORF">PsorP6_000858</name>
</gene>
<reference evidence="1 2" key="1">
    <citation type="journal article" date="2022" name="bioRxiv">
        <title>The genome of the oomycete Peronosclerospora sorghi, a cosmopolitan pathogen of maize and sorghum, is inflated with dispersed pseudogenes.</title>
        <authorList>
            <person name="Fletcher K."/>
            <person name="Martin F."/>
            <person name="Isakeit T."/>
            <person name="Cavanaugh K."/>
            <person name="Magill C."/>
            <person name="Michelmore R."/>
        </authorList>
    </citation>
    <scope>NUCLEOTIDE SEQUENCE [LARGE SCALE GENOMIC DNA]</scope>
    <source>
        <strain evidence="1">P6</strain>
    </source>
</reference>
<evidence type="ECO:0000313" key="1">
    <source>
        <dbReference type="EMBL" id="KAI9922864.1"/>
    </source>
</evidence>
<name>A0ACC0WXS1_9STRA</name>
<accession>A0ACC0WXS1</accession>